<feature type="transmembrane region" description="Helical" evidence="1">
    <location>
        <begin position="40"/>
        <end position="62"/>
    </location>
</feature>
<organism evidence="3 4">
    <name type="scientific">Burkholderia territorii</name>
    <dbReference type="NCBI Taxonomy" id="1503055"/>
    <lineage>
        <taxon>Bacteria</taxon>
        <taxon>Pseudomonadati</taxon>
        <taxon>Pseudomonadota</taxon>
        <taxon>Betaproteobacteria</taxon>
        <taxon>Burkholderiales</taxon>
        <taxon>Burkholderiaceae</taxon>
        <taxon>Burkholderia</taxon>
        <taxon>Burkholderia cepacia complex</taxon>
    </lineage>
</organism>
<dbReference type="EMBL" id="LPEQ01000039">
    <property type="protein sequence ID" value="KVV53064.1"/>
    <property type="molecule type" value="Genomic_DNA"/>
</dbReference>
<dbReference type="Proteomes" id="UP000062317">
    <property type="component" value="Unassembled WGS sequence"/>
</dbReference>
<proteinExistence type="predicted"/>
<evidence type="ECO:0000259" key="2">
    <source>
        <dbReference type="Pfam" id="PF14342"/>
    </source>
</evidence>
<name>A0A119DPD1_9BURK</name>
<gene>
    <name evidence="3" type="ORF">WT27_28315</name>
</gene>
<keyword evidence="1" id="KW-1133">Transmembrane helix</keyword>
<keyword evidence="1" id="KW-0472">Membrane</keyword>
<protein>
    <recommendedName>
        <fullName evidence="2">DUF4396 domain-containing protein</fullName>
    </recommendedName>
</protein>
<dbReference type="AlphaFoldDB" id="A0A119DPD1"/>
<feature type="transmembrane region" description="Helical" evidence="1">
    <location>
        <begin position="206"/>
        <end position="229"/>
    </location>
</feature>
<evidence type="ECO:0000313" key="3">
    <source>
        <dbReference type="EMBL" id="KVV53064.1"/>
    </source>
</evidence>
<feature type="transmembrane region" description="Helical" evidence="1">
    <location>
        <begin position="6"/>
        <end position="28"/>
    </location>
</feature>
<sequence length="237" mass="26393">MNYGTFPSWLNALSVTWIILGAICAVGIVVDEVRHPQKMWIMNVVWPLTALFGTFLWVGAYYDWGRNVTGAGHKTGEQPFAAMVMKGTSHCGAGCTLGDIVVEWSAFAFPALAVWFGWHTVFNEKTFAVWIPDFIVAFLFGIIFQYFTIKPMRGLSVRAGVIAAVRADIASITAWQVGMYGLMAIIQFLWFKPAYGGIAKVASPEFWFAMQLAMLAGFVTSYPVNWWLISSGMKEKM</sequence>
<feature type="transmembrane region" description="Helical" evidence="1">
    <location>
        <begin position="127"/>
        <end position="148"/>
    </location>
</feature>
<comment type="caution">
    <text evidence="3">The sequence shown here is derived from an EMBL/GenBank/DDBJ whole genome shotgun (WGS) entry which is preliminary data.</text>
</comment>
<accession>A0A119DPD1</accession>
<evidence type="ECO:0000256" key="1">
    <source>
        <dbReference type="SAM" id="Phobius"/>
    </source>
</evidence>
<feature type="domain" description="DUF4396" evidence="2">
    <location>
        <begin position="83"/>
        <end position="234"/>
    </location>
</feature>
<evidence type="ECO:0000313" key="4">
    <source>
        <dbReference type="Proteomes" id="UP000062317"/>
    </source>
</evidence>
<dbReference type="RefSeq" id="WP_060103960.1">
    <property type="nucleotide sequence ID" value="NZ_LPEQ01000039.1"/>
</dbReference>
<dbReference type="Pfam" id="PF14342">
    <property type="entry name" value="DUF4396"/>
    <property type="match status" value="1"/>
</dbReference>
<keyword evidence="4" id="KW-1185">Reference proteome</keyword>
<dbReference type="InterPro" id="IPR025509">
    <property type="entry name" value="DUF4396"/>
</dbReference>
<keyword evidence="1" id="KW-0812">Transmembrane</keyword>
<reference evidence="3 4" key="1">
    <citation type="submission" date="2015-11" db="EMBL/GenBank/DDBJ databases">
        <title>Expanding the genomic diversity of Burkholderia species for the development of highly accurate diagnostics.</title>
        <authorList>
            <person name="Sahl J."/>
            <person name="Keim P."/>
            <person name="Wagner D."/>
        </authorList>
    </citation>
    <scope>NUCLEOTIDE SEQUENCE [LARGE SCALE GENOMIC DNA]</scope>
    <source>
        <strain evidence="3 4">MSMB1301WGS</strain>
    </source>
</reference>
<feature type="transmembrane region" description="Helical" evidence="1">
    <location>
        <begin position="169"/>
        <end position="191"/>
    </location>
</feature>